<dbReference type="Pfam" id="PF01757">
    <property type="entry name" value="Acyl_transf_3"/>
    <property type="match status" value="1"/>
</dbReference>
<evidence type="ECO:0000256" key="1">
    <source>
        <dbReference type="SAM" id="MobiDB-lite"/>
    </source>
</evidence>
<keyword evidence="4" id="KW-0012">Acyltransferase</keyword>
<reference evidence="4 5" key="1">
    <citation type="submission" date="2021-10" db="EMBL/GenBank/DDBJ databases">
        <title>Draft genome of Aestuariibacter halophilus JC2043.</title>
        <authorList>
            <person name="Emsley S.A."/>
            <person name="Pfannmuller K.M."/>
            <person name="Ushijima B."/>
            <person name="Saw J.H."/>
            <person name="Videau P."/>
        </authorList>
    </citation>
    <scope>NUCLEOTIDE SEQUENCE [LARGE SCALE GENOMIC DNA]</scope>
    <source>
        <strain evidence="4 5">JC2043</strain>
    </source>
</reference>
<evidence type="ECO:0000256" key="2">
    <source>
        <dbReference type="SAM" id="Phobius"/>
    </source>
</evidence>
<keyword evidence="2" id="KW-0812">Transmembrane</keyword>
<protein>
    <submittedName>
        <fullName evidence="4">Acyltransferase</fullName>
    </submittedName>
</protein>
<feature type="transmembrane region" description="Helical" evidence="2">
    <location>
        <begin position="92"/>
        <end position="110"/>
    </location>
</feature>
<dbReference type="InterPro" id="IPR002656">
    <property type="entry name" value="Acyl_transf_3_dom"/>
</dbReference>
<feature type="transmembrane region" description="Helical" evidence="2">
    <location>
        <begin position="325"/>
        <end position="347"/>
    </location>
</feature>
<accession>A0ABS8GBS0</accession>
<dbReference type="GO" id="GO:0016746">
    <property type="term" value="F:acyltransferase activity"/>
    <property type="evidence" value="ECO:0007669"/>
    <property type="project" value="UniProtKB-KW"/>
</dbReference>
<keyword evidence="5" id="KW-1185">Reference proteome</keyword>
<dbReference type="RefSeq" id="WP_229162380.1">
    <property type="nucleotide sequence ID" value="NZ_JAJEWP010000006.1"/>
</dbReference>
<comment type="caution">
    <text evidence="4">The sequence shown here is derived from an EMBL/GenBank/DDBJ whole genome shotgun (WGS) entry which is preliminary data.</text>
</comment>
<dbReference type="PANTHER" id="PTHR36927">
    <property type="entry name" value="BLR4337 PROTEIN"/>
    <property type="match status" value="1"/>
</dbReference>
<sequence length="410" mass="46997">MTQVQSTRRVDLDWLRFLAFCLLILYHVGMYYVADWGWHIKSPHQSEPLQDVMILSNQWRMSMLFFISAMALGLVSERYSAGRLLKLRSHRLLAPLLLGMLVIVPPQLFYELVYRGDWQGGYLGFLAEYYNMDTTLAPDKQSDIGLLTWNHLWFLPYLWVYTLIWIVLKPALDAVATSLNARPVSPLIWVATMVIGLAVIWQLLRHLYPTTHDLIHDWYSHAKYGFVFVCGYLLSKNDQVWEAIARWRWYFLGTAVVAYGVIIADRHGMLPFLNENTVQIVWVRSLIAAVLSLNHWAWILTLVGFAAIHLRVAPAWLPTANRAILPCYVLHQSVIIVLAVMLAPFAIPMALEAVTLILLTTVVCWLGFRWVDKTRISRWWFGLGTPKPESSDPVAPIPALSPQVSAQTDR</sequence>
<dbReference type="InterPro" id="IPR050623">
    <property type="entry name" value="Glucan_succinyl_AcylTrfase"/>
</dbReference>
<keyword evidence="4" id="KW-0808">Transferase</keyword>
<keyword evidence="2" id="KW-0472">Membrane</keyword>
<evidence type="ECO:0000313" key="4">
    <source>
        <dbReference type="EMBL" id="MCC2617948.1"/>
    </source>
</evidence>
<dbReference type="PANTHER" id="PTHR36927:SF3">
    <property type="entry name" value="GLUCANS BIOSYNTHESIS PROTEIN C"/>
    <property type="match status" value="1"/>
</dbReference>
<feature type="transmembrane region" description="Helical" evidence="2">
    <location>
        <begin position="12"/>
        <end position="34"/>
    </location>
</feature>
<evidence type="ECO:0000313" key="5">
    <source>
        <dbReference type="Proteomes" id="UP001520878"/>
    </source>
</evidence>
<name>A0ABS8GBS0_9ALTE</name>
<proteinExistence type="predicted"/>
<feature type="transmembrane region" description="Helical" evidence="2">
    <location>
        <begin position="184"/>
        <end position="203"/>
    </location>
</feature>
<organism evidence="4 5">
    <name type="scientific">Fluctibacter halophilus</name>
    <dbReference type="NCBI Taxonomy" id="226011"/>
    <lineage>
        <taxon>Bacteria</taxon>
        <taxon>Pseudomonadati</taxon>
        <taxon>Pseudomonadota</taxon>
        <taxon>Gammaproteobacteria</taxon>
        <taxon>Alteromonadales</taxon>
        <taxon>Alteromonadaceae</taxon>
        <taxon>Fluctibacter</taxon>
    </lineage>
</organism>
<dbReference type="EMBL" id="JAJEWP010000006">
    <property type="protein sequence ID" value="MCC2617948.1"/>
    <property type="molecule type" value="Genomic_DNA"/>
</dbReference>
<feature type="region of interest" description="Disordered" evidence="1">
    <location>
        <begin position="387"/>
        <end position="410"/>
    </location>
</feature>
<feature type="transmembrane region" description="Helical" evidence="2">
    <location>
        <begin position="353"/>
        <end position="371"/>
    </location>
</feature>
<evidence type="ECO:0000259" key="3">
    <source>
        <dbReference type="Pfam" id="PF01757"/>
    </source>
</evidence>
<feature type="transmembrane region" description="Helical" evidence="2">
    <location>
        <begin position="59"/>
        <end position="80"/>
    </location>
</feature>
<feature type="transmembrane region" description="Helical" evidence="2">
    <location>
        <begin position="295"/>
        <end position="313"/>
    </location>
</feature>
<dbReference type="Proteomes" id="UP001520878">
    <property type="component" value="Unassembled WGS sequence"/>
</dbReference>
<feature type="transmembrane region" description="Helical" evidence="2">
    <location>
        <begin position="152"/>
        <end position="172"/>
    </location>
</feature>
<feature type="domain" description="Acyltransferase 3" evidence="3">
    <location>
        <begin position="11"/>
        <end position="366"/>
    </location>
</feature>
<gene>
    <name evidence="4" type="ORF">LJ739_16970</name>
</gene>
<keyword evidence="2" id="KW-1133">Transmembrane helix</keyword>
<feature type="transmembrane region" description="Helical" evidence="2">
    <location>
        <begin position="218"/>
        <end position="235"/>
    </location>
</feature>
<feature type="transmembrane region" description="Helical" evidence="2">
    <location>
        <begin position="247"/>
        <end position="264"/>
    </location>
</feature>